<dbReference type="KEGG" id="sdd:D9753_09515"/>
<name>A0A3G2JRT9_9ACTN</name>
<evidence type="ECO:0000313" key="2">
    <source>
        <dbReference type="Proteomes" id="UP000268329"/>
    </source>
</evidence>
<gene>
    <name evidence="1" type="ORF">D9753_09515</name>
</gene>
<dbReference type="AlphaFoldDB" id="A0A3G2JRT9"/>
<evidence type="ECO:0000313" key="1">
    <source>
        <dbReference type="EMBL" id="AYN43577.1"/>
    </source>
</evidence>
<dbReference type="EMBL" id="CP033073">
    <property type="protein sequence ID" value="AYN43577.1"/>
    <property type="molecule type" value="Genomic_DNA"/>
</dbReference>
<proteinExistence type="predicted"/>
<sequence length="199" mass="20862">MLAGGAALLLCLVLGVLYALGLPPFKDKRGEIKASEMCGTLGRSSSTAAALKRVLPDKSSYAFDGAVTDPRLDDVDSSYYASCFVNGDGKQLVAVTAEMMQYDKADEWVKDVVAENTPAGSMTPFGAGDKAVASDKVAAIYFPCVARGVGDHMSVVVHLKRPGSADGDQLRKGLISLARNAALVAHQKAKCDAPSKLTH</sequence>
<organism evidence="1 2">
    <name type="scientific">Streptomyces dangxiongensis</name>
    <dbReference type="NCBI Taxonomy" id="1442032"/>
    <lineage>
        <taxon>Bacteria</taxon>
        <taxon>Bacillati</taxon>
        <taxon>Actinomycetota</taxon>
        <taxon>Actinomycetes</taxon>
        <taxon>Kitasatosporales</taxon>
        <taxon>Streptomycetaceae</taxon>
        <taxon>Streptomyces</taxon>
    </lineage>
</organism>
<reference evidence="1 2" key="1">
    <citation type="submission" date="2018-10" db="EMBL/GenBank/DDBJ databases">
        <title>The genome of Streptomyces dangxiongensis Z022.</title>
        <authorList>
            <person name="Zhang B."/>
        </authorList>
    </citation>
    <scope>NUCLEOTIDE SEQUENCE [LARGE SCALE GENOMIC DNA]</scope>
    <source>
        <strain evidence="1 2">Z022</strain>
    </source>
</reference>
<dbReference type="OrthoDB" id="4245170at2"/>
<protein>
    <submittedName>
        <fullName evidence="1">Uncharacterized protein</fullName>
    </submittedName>
</protein>
<accession>A0A3G2JRT9</accession>
<dbReference type="Proteomes" id="UP000268329">
    <property type="component" value="Chromosome"/>
</dbReference>
<keyword evidence="2" id="KW-1185">Reference proteome</keyword>